<feature type="domain" description="OLD protein-like TOPRIM" evidence="2">
    <location>
        <begin position="393"/>
        <end position="459"/>
    </location>
</feature>
<evidence type="ECO:0000259" key="1">
    <source>
        <dbReference type="Pfam" id="PF13304"/>
    </source>
</evidence>
<accession>A0A285RMY7</accession>
<evidence type="ECO:0000313" key="3">
    <source>
        <dbReference type="EMBL" id="SOB95254.1"/>
    </source>
</evidence>
<feature type="domain" description="ATPase AAA-type core" evidence="1">
    <location>
        <begin position="27"/>
        <end position="338"/>
    </location>
</feature>
<dbReference type="InterPro" id="IPR051396">
    <property type="entry name" value="Bact_Antivir_Def_Nuclease"/>
</dbReference>
<keyword evidence="3" id="KW-0255">Endonuclease</keyword>
<dbReference type="AlphaFoldDB" id="A0A285RMY7"/>
<dbReference type="RefSeq" id="WP_097050961.1">
    <property type="nucleotide sequence ID" value="NZ_OBMM01000001.1"/>
</dbReference>
<keyword evidence="3" id="KW-0540">Nuclease</keyword>
<organism evidence="3 4">
    <name type="scientific">Thalassospira xiamenensis</name>
    <dbReference type="NCBI Taxonomy" id="220697"/>
    <lineage>
        <taxon>Bacteria</taxon>
        <taxon>Pseudomonadati</taxon>
        <taxon>Pseudomonadota</taxon>
        <taxon>Alphaproteobacteria</taxon>
        <taxon>Rhodospirillales</taxon>
        <taxon>Thalassospiraceae</taxon>
        <taxon>Thalassospira</taxon>
    </lineage>
</organism>
<dbReference type="GO" id="GO:0004519">
    <property type="term" value="F:endonuclease activity"/>
    <property type="evidence" value="ECO:0007669"/>
    <property type="project" value="UniProtKB-KW"/>
</dbReference>
<dbReference type="InterPro" id="IPR027417">
    <property type="entry name" value="P-loop_NTPase"/>
</dbReference>
<keyword evidence="3" id="KW-0378">Hydrolase</keyword>
<evidence type="ECO:0000259" key="2">
    <source>
        <dbReference type="Pfam" id="PF20469"/>
    </source>
</evidence>
<dbReference type="Pfam" id="PF20469">
    <property type="entry name" value="OLD-like_TOPRIM"/>
    <property type="match status" value="1"/>
</dbReference>
<protein>
    <submittedName>
        <fullName evidence="3">Putative ATP-dependent endonuclease of the OLD family</fullName>
    </submittedName>
</protein>
<dbReference type="InterPro" id="IPR034139">
    <property type="entry name" value="TOPRIM_OLD"/>
</dbReference>
<reference evidence="3 4" key="1">
    <citation type="submission" date="2017-08" db="EMBL/GenBank/DDBJ databases">
        <authorList>
            <person name="de Groot N.N."/>
        </authorList>
    </citation>
    <scope>NUCLEOTIDE SEQUENCE [LARGE SCALE GENOMIC DNA]</scope>
    <source>
        <strain evidence="3 4">USBA 78</strain>
    </source>
</reference>
<name>A0A285RMY7_9PROT</name>
<sequence>MHRLSKIKVSNFRSIREAEFVLSEFTPLVGNNNVGKSNILKAISWFLKKYSLQNFDFFDEKLPVEVEAEITGINAEVLANIEDNHRKRIEPHIRDGKLILRRIQEVPSCKVSDLNLDVLIIDEKNGEEWARNPTGIEAAISRLLPEPIFIGAMENAAEDVAKFSNTSTIGKLLREVIAPISDRYSHEVMEALSDVGGKLSSNGENKDATLVQFDELIASELTPLFPGIIAKTHVPVPSFTDFFKGATLKLSETADQDGSERDVASFGHGAQRSVQIALVKCLARSRMGGGGHDGRTTRILVDEPELYLHPQAVEAIRAAFEKLAGDQYQLVFSTHSPAMIKRENAANALLVRCTSERGTFHLPRIAEAVSAAIEGADHQADILFSLGNASKILFTDKVVLAEGKTERVLLPEIFHYEIGQTLEETRTSLVVVDSVDSVVKTRKILLEMGIPVLAIVDLDFAFRGAVSNGLIAKDNEHLNLCLSTLEKLAGDSILTLDKEGLPQTRDGVTAAKGFEILSHENAGAVCEIHNFLKDNHNIWVWPMGAIEQHLGLTSKKANSHRVFLDQARINGFLDGLPGYGSVREAMSWIVERP</sequence>
<proteinExistence type="predicted"/>
<dbReference type="Gene3D" id="3.40.50.300">
    <property type="entry name" value="P-loop containing nucleotide triphosphate hydrolases"/>
    <property type="match status" value="1"/>
</dbReference>
<dbReference type="Pfam" id="PF13304">
    <property type="entry name" value="AAA_21"/>
    <property type="match status" value="1"/>
</dbReference>
<dbReference type="EMBL" id="OBMM01000001">
    <property type="protein sequence ID" value="SOB95254.1"/>
    <property type="molecule type" value="Genomic_DNA"/>
</dbReference>
<dbReference type="InterPro" id="IPR003959">
    <property type="entry name" value="ATPase_AAA_core"/>
</dbReference>
<evidence type="ECO:0000313" key="4">
    <source>
        <dbReference type="Proteomes" id="UP000219068"/>
    </source>
</evidence>
<dbReference type="PANTHER" id="PTHR43581">
    <property type="entry name" value="ATP/GTP PHOSPHATASE"/>
    <property type="match status" value="1"/>
</dbReference>
<dbReference type="PANTHER" id="PTHR43581:SF4">
    <property type="entry name" value="ATP_GTP PHOSPHATASE"/>
    <property type="match status" value="1"/>
</dbReference>
<dbReference type="Proteomes" id="UP000219068">
    <property type="component" value="Unassembled WGS sequence"/>
</dbReference>
<gene>
    <name evidence="3" type="ORF">SAMN05428964_1011463</name>
</gene>
<dbReference type="SUPFAM" id="SSF52540">
    <property type="entry name" value="P-loop containing nucleoside triphosphate hydrolases"/>
    <property type="match status" value="1"/>
</dbReference>